<gene>
    <name evidence="1" type="ORF">EVAR_14031_1</name>
</gene>
<dbReference type="EMBL" id="BGZK01000783">
    <property type="protein sequence ID" value="GBP60269.1"/>
    <property type="molecule type" value="Genomic_DNA"/>
</dbReference>
<evidence type="ECO:0000313" key="2">
    <source>
        <dbReference type="Proteomes" id="UP000299102"/>
    </source>
</evidence>
<dbReference type="PANTHER" id="PTHR47331:SF1">
    <property type="entry name" value="GAG-LIKE PROTEIN"/>
    <property type="match status" value="1"/>
</dbReference>
<dbReference type="Proteomes" id="UP000299102">
    <property type="component" value="Unassembled WGS sequence"/>
</dbReference>
<name>A0A4C1XD29_EUMVA</name>
<proteinExistence type="predicted"/>
<reference evidence="1 2" key="1">
    <citation type="journal article" date="2019" name="Commun. Biol.">
        <title>The bagworm genome reveals a unique fibroin gene that provides high tensile strength.</title>
        <authorList>
            <person name="Kono N."/>
            <person name="Nakamura H."/>
            <person name="Ohtoshi R."/>
            <person name="Tomita M."/>
            <person name="Numata K."/>
            <person name="Arakawa K."/>
        </authorList>
    </citation>
    <scope>NUCLEOTIDE SEQUENCE [LARGE SCALE GENOMIC DNA]</scope>
</reference>
<accession>A0A4C1XD29</accession>
<protein>
    <submittedName>
        <fullName evidence="1">Uncharacterized protein</fullName>
    </submittedName>
</protein>
<dbReference type="PANTHER" id="PTHR47331">
    <property type="entry name" value="PHD-TYPE DOMAIN-CONTAINING PROTEIN"/>
    <property type="match status" value="1"/>
</dbReference>
<comment type="caution">
    <text evidence="1">The sequence shown here is derived from an EMBL/GenBank/DDBJ whole genome shotgun (WGS) entry which is preliminary data.</text>
</comment>
<dbReference type="AlphaFoldDB" id="A0A4C1XD29"/>
<organism evidence="1 2">
    <name type="scientific">Eumeta variegata</name>
    <name type="common">Bagworm moth</name>
    <name type="synonym">Eumeta japonica</name>
    <dbReference type="NCBI Taxonomy" id="151549"/>
    <lineage>
        <taxon>Eukaryota</taxon>
        <taxon>Metazoa</taxon>
        <taxon>Ecdysozoa</taxon>
        <taxon>Arthropoda</taxon>
        <taxon>Hexapoda</taxon>
        <taxon>Insecta</taxon>
        <taxon>Pterygota</taxon>
        <taxon>Neoptera</taxon>
        <taxon>Endopterygota</taxon>
        <taxon>Lepidoptera</taxon>
        <taxon>Glossata</taxon>
        <taxon>Ditrysia</taxon>
        <taxon>Tineoidea</taxon>
        <taxon>Psychidae</taxon>
        <taxon>Oiketicinae</taxon>
        <taxon>Eumeta</taxon>
    </lineage>
</organism>
<dbReference type="OrthoDB" id="6434680at2759"/>
<keyword evidence="2" id="KW-1185">Reference proteome</keyword>
<sequence length="133" mass="14824">MTQQCDVRSMEKKLSKNDNLKREYCEQINNLLKMGTQSQRRINLHPNACGTCLFHSRTHPQKKSALSLMRPARTNGKCLNDALLTGPDLIRSLLGVLVRFRQGRVAVSADIKGNVPAGQNQKKIETATIPVAK</sequence>
<evidence type="ECO:0000313" key="1">
    <source>
        <dbReference type="EMBL" id="GBP60269.1"/>
    </source>
</evidence>